<name>A0ACB9J6B9_9ASTR</name>
<organism evidence="1 2">
    <name type="scientific">Smallanthus sonchifolius</name>
    <dbReference type="NCBI Taxonomy" id="185202"/>
    <lineage>
        <taxon>Eukaryota</taxon>
        <taxon>Viridiplantae</taxon>
        <taxon>Streptophyta</taxon>
        <taxon>Embryophyta</taxon>
        <taxon>Tracheophyta</taxon>
        <taxon>Spermatophyta</taxon>
        <taxon>Magnoliopsida</taxon>
        <taxon>eudicotyledons</taxon>
        <taxon>Gunneridae</taxon>
        <taxon>Pentapetalae</taxon>
        <taxon>asterids</taxon>
        <taxon>campanulids</taxon>
        <taxon>Asterales</taxon>
        <taxon>Asteraceae</taxon>
        <taxon>Asteroideae</taxon>
        <taxon>Heliantheae alliance</taxon>
        <taxon>Millerieae</taxon>
        <taxon>Smallanthus</taxon>
    </lineage>
</organism>
<sequence length="120" mass="13803">MFLAYATYMDFTVHHIDVKSAFLYGKALYGLHQAPHAWYETLSKHLLDNGFTRVAIDQTLFKQKDGGDTILVKIYVDDIIFGSTNPRLCKEFEEVMCSNFEMSSMGVMKFFLVLQVDQSE</sequence>
<keyword evidence="2" id="KW-1185">Reference proteome</keyword>
<gene>
    <name evidence="1" type="ORF">L1987_15414</name>
</gene>
<proteinExistence type="predicted"/>
<protein>
    <submittedName>
        <fullName evidence="1">Uncharacterized protein</fullName>
    </submittedName>
</protein>
<reference evidence="2" key="1">
    <citation type="journal article" date="2022" name="Mol. Ecol. Resour.">
        <title>The genomes of chicory, endive, great burdock and yacon provide insights into Asteraceae palaeo-polyploidization history and plant inulin production.</title>
        <authorList>
            <person name="Fan W."/>
            <person name="Wang S."/>
            <person name="Wang H."/>
            <person name="Wang A."/>
            <person name="Jiang F."/>
            <person name="Liu H."/>
            <person name="Zhao H."/>
            <person name="Xu D."/>
            <person name="Zhang Y."/>
        </authorList>
    </citation>
    <scope>NUCLEOTIDE SEQUENCE [LARGE SCALE GENOMIC DNA]</scope>
    <source>
        <strain evidence="2">cv. Yunnan</strain>
    </source>
</reference>
<evidence type="ECO:0000313" key="1">
    <source>
        <dbReference type="EMBL" id="KAI3815734.1"/>
    </source>
</evidence>
<reference evidence="1 2" key="2">
    <citation type="journal article" date="2022" name="Mol. Ecol. Resour.">
        <title>The genomes of chicory, endive, great burdock and yacon provide insights into Asteraceae paleo-polyploidization history and plant inulin production.</title>
        <authorList>
            <person name="Fan W."/>
            <person name="Wang S."/>
            <person name="Wang H."/>
            <person name="Wang A."/>
            <person name="Jiang F."/>
            <person name="Liu H."/>
            <person name="Zhao H."/>
            <person name="Xu D."/>
            <person name="Zhang Y."/>
        </authorList>
    </citation>
    <scope>NUCLEOTIDE SEQUENCE [LARGE SCALE GENOMIC DNA]</scope>
    <source>
        <strain evidence="2">cv. Yunnan</strain>
        <tissue evidence="1">Leaves</tissue>
    </source>
</reference>
<evidence type="ECO:0000313" key="2">
    <source>
        <dbReference type="Proteomes" id="UP001056120"/>
    </source>
</evidence>
<dbReference type="Proteomes" id="UP001056120">
    <property type="component" value="Linkage Group LG05"/>
</dbReference>
<dbReference type="EMBL" id="CM042022">
    <property type="protein sequence ID" value="KAI3815734.1"/>
    <property type="molecule type" value="Genomic_DNA"/>
</dbReference>
<accession>A0ACB9J6B9</accession>
<comment type="caution">
    <text evidence="1">The sequence shown here is derived from an EMBL/GenBank/DDBJ whole genome shotgun (WGS) entry which is preliminary data.</text>
</comment>